<reference evidence="3" key="1">
    <citation type="submission" date="2015-05" db="EMBL/GenBank/DDBJ databases">
        <authorList>
            <person name="Fogelqvist Johan"/>
        </authorList>
    </citation>
    <scope>NUCLEOTIDE SEQUENCE [LARGE SCALE GENOMIC DNA]</scope>
</reference>
<feature type="non-terminal residue" evidence="2">
    <location>
        <position position="70"/>
    </location>
</feature>
<dbReference type="InterPro" id="IPR029062">
    <property type="entry name" value="Class_I_gatase-like"/>
</dbReference>
<evidence type="ECO:0000256" key="1">
    <source>
        <dbReference type="SAM" id="MobiDB-lite"/>
    </source>
</evidence>
<dbReference type="GO" id="GO:0044210">
    <property type="term" value="P:'de novo' CTP biosynthetic process"/>
    <property type="evidence" value="ECO:0007669"/>
    <property type="project" value="UniProtKB-UniPathway"/>
</dbReference>
<evidence type="ECO:0000313" key="2">
    <source>
        <dbReference type="EMBL" id="CRK16873.1"/>
    </source>
</evidence>
<dbReference type="Proteomes" id="UP000045706">
    <property type="component" value="Unassembled WGS sequence"/>
</dbReference>
<gene>
    <name evidence="2" type="ORF">BN1723_017495</name>
</gene>
<dbReference type="InterPro" id="IPR004468">
    <property type="entry name" value="CTP_synthase"/>
</dbReference>
<dbReference type="Gene3D" id="3.40.50.880">
    <property type="match status" value="1"/>
</dbReference>
<dbReference type="GO" id="GO:0003883">
    <property type="term" value="F:CTP synthase activity"/>
    <property type="evidence" value="ECO:0007669"/>
    <property type="project" value="InterPro"/>
</dbReference>
<feature type="compositionally biased region" description="Polar residues" evidence="1">
    <location>
        <begin position="53"/>
        <end position="70"/>
    </location>
</feature>
<sequence length="70" mass="7601">MEIIELKDHPFFVGIQYHPEYLSRVLKPSPCFLGFVAASAGCLDEVLKEVKTPSAQSSGEGINGTNQASF</sequence>
<dbReference type="EMBL" id="CVQI01007380">
    <property type="protein sequence ID" value="CRK16873.1"/>
    <property type="molecule type" value="Genomic_DNA"/>
</dbReference>
<dbReference type="AlphaFoldDB" id="A0A0G4L4L0"/>
<accession>A0A0G4L4L0</accession>
<dbReference type="SUPFAM" id="SSF52317">
    <property type="entry name" value="Class I glutamine amidotransferase-like"/>
    <property type="match status" value="1"/>
</dbReference>
<organism evidence="2 3">
    <name type="scientific">Verticillium longisporum</name>
    <name type="common">Verticillium dahliae var. longisporum</name>
    <dbReference type="NCBI Taxonomy" id="100787"/>
    <lineage>
        <taxon>Eukaryota</taxon>
        <taxon>Fungi</taxon>
        <taxon>Dikarya</taxon>
        <taxon>Ascomycota</taxon>
        <taxon>Pezizomycotina</taxon>
        <taxon>Sordariomycetes</taxon>
        <taxon>Hypocreomycetidae</taxon>
        <taxon>Glomerellales</taxon>
        <taxon>Plectosphaerellaceae</taxon>
        <taxon>Verticillium</taxon>
    </lineage>
</organism>
<proteinExistence type="predicted"/>
<dbReference type="GO" id="GO:0042802">
    <property type="term" value="F:identical protein binding"/>
    <property type="evidence" value="ECO:0007669"/>
    <property type="project" value="TreeGrafter"/>
</dbReference>
<dbReference type="PANTHER" id="PTHR11550">
    <property type="entry name" value="CTP SYNTHASE"/>
    <property type="match status" value="1"/>
</dbReference>
<evidence type="ECO:0000313" key="3">
    <source>
        <dbReference type="Proteomes" id="UP000045706"/>
    </source>
</evidence>
<name>A0A0G4L4L0_VERLO</name>
<feature type="region of interest" description="Disordered" evidence="1">
    <location>
        <begin position="51"/>
        <end position="70"/>
    </location>
</feature>
<dbReference type="GO" id="GO:0005737">
    <property type="term" value="C:cytoplasm"/>
    <property type="evidence" value="ECO:0007669"/>
    <property type="project" value="TreeGrafter"/>
</dbReference>
<dbReference type="PANTHER" id="PTHR11550:SF0">
    <property type="entry name" value="CTP SYNTHASE-RELATED"/>
    <property type="match status" value="1"/>
</dbReference>
<dbReference type="UniPathway" id="UPA00159">
    <property type="reaction ID" value="UER00277"/>
</dbReference>
<dbReference type="GO" id="GO:0019856">
    <property type="term" value="P:pyrimidine nucleobase biosynthetic process"/>
    <property type="evidence" value="ECO:0007669"/>
    <property type="project" value="TreeGrafter"/>
</dbReference>
<dbReference type="GO" id="GO:0097268">
    <property type="term" value="C:cytoophidium"/>
    <property type="evidence" value="ECO:0007669"/>
    <property type="project" value="TreeGrafter"/>
</dbReference>
<protein>
    <submittedName>
        <fullName evidence="2">Uncharacterized protein</fullName>
    </submittedName>
</protein>